<dbReference type="GO" id="GO:0003723">
    <property type="term" value="F:RNA binding"/>
    <property type="evidence" value="ECO:0007669"/>
    <property type="project" value="UniProtKB-UniRule"/>
</dbReference>
<dbReference type="NCBIfam" id="TIGR01648">
    <property type="entry name" value="hnRNP-R-Q"/>
    <property type="match status" value="1"/>
</dbReference>
<evidence type="ECO:0000256" key="4">
    <source>
        <dbReference type="ARBA" id="ARBA00022884"/>
    </source>
</evidence>
<dbReference type="InterPro" id="IPR006535">
    <property type="entry name" value="HnRNP_R/Q_splicing_fac"/>
</dbReference>
<dbReference type="InterPro" id="IPR000504">
    <property type="entry name" value="RRM_dom"/>
</dbReference>
<feature type="compositionally biased region" description="Low complexity" evidence="6">
    <location>
        <begin position="431"/>
        <end position="448"/>
    </location>
</feature>
<dbReference type="InterPro" id="IPR041337">
    <property type="entry name" value="hnRNP_Q_AcD"/>
</dbReference>
<dbReference type="PANTHER" id="PTHR21245">
    <property type="entry name" value="HETEROGENEOUS NUCLEAR RIBONUCLEOPROTEIN"/>
    <property type="match status" value="1"/>
</dbReference>
<name>A0A9J8CTX4_CYPCA</name>
<dbReference type="InterPro" id="IPR035979">
    <property type="entry name" value="RBD_domain_sf"/>
</dbReference>
<dbReference type="InterPro" id="IPR034548">
    <property type="entry name" value="hnRNPQ_RRM2"/>
</dbReference>
<evidence type="ECO:0000256" key="3">
    <source>
        <dbReference type="ARBA" id="ARBA00022737"/>
    </source>
</evidence>
<feature type="domain" description="RRM" evidence="7">
    <location>
        <begin position="300"/>
        <end position="354"/>
    </location>
</feature>
<dbReference type="FunFam" id="3.30.70.330:FF:000023">
    <property type="entry name" value="Heterogeneous nuclear ribonucleoprotein q isoform"/>
    <property type="match status" value="1"/>
</dbReference>
<dbReference type="Gene3D" id="3.30.70.330">
    <property type="match status" value="3"/>
</dbReference>
<comment type="subcellular location">
    <subcellularLocation>
        <location evidence="1">Cytoplasm</location>
    </subcellularLocation>
</comment>
<feature type="compositionally biased region" description="Low complexity" evidence="6">
    <location>
        <begin position="457"/>
        <end position="485"/>
    </location>
</feature>
<evidence type="ECO:0000256" key="6">
    <source>
        <dbReference type="SAM" id="MobiDB-lite"/>
    </source>
</evidence>
<dbReference type="FunFam" id="3.30.70.330:FF:000027">
    <property type="entry name" value="Heterogeneous nuclear ribonucleoprotein q isoform"/>
    <property type="match status" value="1"/>
</dbReference>
<keyword evidence="4 5" id="KW-0694">RNA-binding</keyword>
<keyword evidence="2" id="KW-0963">Cytoplasm</keyword>
<dbReference type="InterPro" id="IPR012677">
    <property type="entry name" value="Nucleotide-bd_a/b_plait_sf"/>
</dbReference>
<feature type="domain" description="RRM" evidence="7">
    <location>
        <begin position="124"/>
        <end position="203"/>
    </location>
</feature>
<dbReference type="Pfam" id="PF00076">
    <property type="entry name" value="RRM_1"/>
    <property type="match status" value="3"/>
</dbReference>
<evidence type="ECO:0000313" key="9">
    <source>
        <dbReference type="Proteomes" id="UP001108240"/>
    </source>
</evidence>
<evidence type="ECO:0000256" key="1">
    <source>
        <dbReference type="ARBA" id="ARBA00004496"/>
    </source>
</evidence>
<reference evidence="8" key="2">
    <citation type="submission" date="2025-09" db="UniProtKB">
        <authorList>
            <consortium name="Ensembl"/>
        </authorList>
    </citation>
    <scope>IDENTIFICATION</scope>
</reference>
<feature type="domain" description="RRM" evidence="7">
    <location>
        <begin position="205"/>
        <end position="287"/>
    </location>
</feature>
<organism evidence="8 9">
    <name type="scientific">Cyprinus carpio carpio</name>
    <dbReference type="NCBI Taxonomy" id="630221"/>
    <lineage>
        <taxon>Eukaryota</taxon>
        <taxon>Metazoa</taxon>
        <taxon>Chordata</taxon>
        <taxon>Craniata</taxon>
        <taxon>Vertebrata</taxon>
        <taxon>Euteleostomi</taxon>
        <taxon>Actinopterygii</taxon>
        <taxon>Neopterygii</taxon>
        <taxon>Teleostei</taxon>
        <taxon>Ostariophysi</taxon>
        <taxon>Cypriniformes</taxon>
        <taxon>Cyprinidae</taxon>
        <taxon>Cyprininae</taxon>
        <taxon>Cyprinus</taxon>
    </lineage>
</organism>
<reference evidence="8" key="1">
    <citation type="submission" date="2025-08" db="UniProtKB">
        <authorList>
            <consortium name="Ensembl"/>
        </authorList>
    </citation>
    <scope>IDENTIFICATION</scope>
</reference>
<dbReference type="PROSITE" id="PS50102">
    <property type="entry name" value="RRM"/>
    <property type="match status" value="3"/>
</dbReference>
<evidence type="ECO:0000256" key="2">
    <source>
        <dbReference type="ARBA" id="ARBA00022490"/>
    </source>
</evidence>
<dbReference type="Ensembl" id="ENSCCRT00000164828.1">
    <property type="protein sequence ID" value="ENSCCRP00000173063.1"/>
    <property type="gene ID" value="ENSCCRG00000042655.2"/>
</dbReference>
<keyword evidence="9" id="KW-1185">Reference proteome</keyword>
<dbReference type="Pfam" id="PF18360">
    <property type="entry name" value="hnRNP_Q_AcD"/>
    <property type="match status" value="1"/>
</dbReference>
<dbReference type="FunFam" id="3.30.70.330:FF:000490">
    <property type="entry name" value="heterogeneous nuclear ribonucleoprotein R isoform X2"/>
    <property type="match status" value="1"/>
</dbReference>
<dbReference type="GO" id="GO:0005737">
    <property type="term" value="C:cytoplasm"/>
    <property type="evidence" value="ECO:0007669"/>
    <property type="project" value="UniProtKB-SubCell"/>
</dbReference>
<dbReference type="Proteomes" id="UP001108240">
    <property type="component" value="Unplaced"/>
</dbReference>
<dbReference type="CDD" id="cd21066">
    <property type="entry name" value="NURR_hnRNPQ"/>
    <property type="match status" value="1"/>
</dbReference>
<accession>A0A9J8CTX4</accession>
<proteinExistence type="predicted"/>
<sequence length="495" mass="54972">MATEHINGNGTEEPMDTSAAVTHSDHFNTLLEAGLPQKVAEKLDEIYLAGLVEHSDLDERAIEALKEFDEDGALQVLVQFKESDLSHVQNKSAFLCGVMKTYRQREKQGTKVVDSTKGPDEAKIKIFVGKIPRDLFEDELVPLFEKAGPIWDLRLMMDPLSGLNRGYAFLTFCTKEAAQEAVKLCNNHEIRSGKHIGVCISVANNRLFVGSIPKSKTKEQIVEEFSKVTEGLTDVILYHQPDDKRKNRGFCFLEYEDHKTAAQARRRLMSGKVKVWGNVVTVEWADPIEDPDPEVMAKVKVLFVRNLANSVTEEILETAFGQFGKLERVKKLKDYAFIHYDERDGAVKALAEMNVLWVYSVGVRPCSGRGRGAGRGGYSYPPDYYGYEDYYDYYGYDYHNYRGGYDDPYFGYDDFQAPARGRGGRGGARGGVSPVRGRGASAPRGRAGFPQRGGLGASRSPRGGARGGVLPRGRGVRGTPRGPRLNSMIATESTI</sequence>
<dbReference type="GeneTree" id="ENSGT00940000153511"/>
<dbReference type="SUPFAM" id="SSF54928">
    <property type="entry name" value="RNA-binding domain, RBD"/>
    <property type="match status" value="2"/>
</dbReference>
<dbReference type="AlphaFoldDB" id="A0A9J8CTX4"/>
<dbReference type="CDD" id="cd12489">
    <property type="entry name" value="RRM2_hnRNPQ"/>
    <property type="match status" value="1"/>
</dbReference>
<evidence type="ECO:0000313" key="8">
    <source>
        <dbReference type="Ensembl" id="ENSCCRP00000173063.1"/>
    </source>
</evidence>
<keyword evidence="3" id="KW-0677">Repeat</keyword>
<protein>
    <submittedName>
        <fullName evidence="8">Synaptotagmin binding, cytoplasmic RNA interacting protein</fullName>
    </submittedName>
</protein>
<dbReference type="SMART" id="SM00360">
    <property type="entry name" value="RRM"/>
    <property type="match status" value="3"/>
</dbReference>
<evidence type="ECO:0000256" key="5">
    <source>
        <dbReference type="PROSITE-ProRule" id="PRU00176"/>
    </source>
</evidence>
<evidence type="ECO:0000259" key="7">
    <source>
        <dbReference type="PROSITE" id="PS50102"/>
    </source>
</evidence>
<feature type="region of interest" description="Disordered" evidence="6">
    <location>
        <begin position="421"/>
        <end position="495"/>
    </location>
</feature>